<gene>
    <name evidence="4" type="ORF">GKE97_26275</name>
</gene>
<evidence type="ECO:0000313" key="4">
    <source>
        <dbReference type="EMBL" id="MSB22951.1"/>
    </source>
</evidence>
<dbReference type="SUPFAM" id="SSF47413">
    <property type="entry name" value="lambda repressor-like DNA-binding domains"/>
    <property type="match status" value="1"/>
</dbReference>
<dbReference type="CDD" id="cd00093">
    <property type="entry name" value="HTH_XRE"/>
    <property type="match status" value="1"/>
</dbReference>
<dbReference type="InterPro" id="IPR001387">
    <property type="entry name" value="Cro/C1-type_HTH"/>
</dbReference>
<dbReference type="Gene3D" id="1.10.260.40">
    <property type="entry name" value="lambda repressor-like DNA-binding domains"/>
    <property type="match status" value="1"/>
</dbReference>
<organism evidence="4 5">
    <name type="scientific">Flavonifractor plautii</name>
    <name type="common">Fusobacterium plautii</name>
    <dbReference type="NCBI Taxonomy" id="292800"/>
    <lineage>
        <taxon>Bacteria</taxon>
        <taxon>Bacillati</taxon>
        <taxon>Bacillota</taxon>
        <taxon>Clostridia</taxon>
        <taxon>Eubacteriales</taxon>
        <taxon>Oscillospiraceae</taxon>
        <taxon>Flavonifractor</taxon>
    </lineage>
</organism>
<keyword evidence="2" id="KW-0472">Membrane</keyword>
<dbReference type="Pfam" id="PF01381">
    <property type="entry name" value="HTH_3"/>
    <property type="match status" value="1"/>
</dbReference>
<evidence type="ECO:0000259" key="3">
    <source>
        <dbReference type="PROSITE" id="PS50943"/>
    </source>
</evidence>
<proteinExistence type="predicted"/>
<dbReference type="Proteomes" id="UP000434475">
    <property type="component" value="Unassembled WGS sequence"/>
</dbReference>
<protein>
    <submittedName>
        <fullName evidence="4">Helix-turn-helix domain-containing protein</fullName>
    </submittedName>
</protein>
<dbReference type="SMART" id="SM00530">
    <property type="entry name" value="HTH_XRE"/>
    <property type="match status" value="1"/>
</dbReference>
<evidence type="ECO:0000313" key="5">
    <source>
        <dbReference type="Proteomes" id="UP000434475"/>
    </source>
</evidence>
<dbReference type="PROSITE" id="PS50943">
    <property type="entry name" value="HTH_CROC1"/>
    <property type="match status" value="1"/>
</dbReference>
<keyword evidence="1" id="KW-0238">DNA-binding</keyword>
<evidence type="ECO:0000256" key="1">
    <source>
        <dbReference type="ARBA" id="ARBA00023125"/>
    </source>
</evidence>
<evidence type="ECO:0000256" key="2">
    <source>
        <dbReference type="SAM" id="Phobius"/>
    </source>
</evidence>
<name>A0A6I2RAW7_FLAPL</name>
<dbReference type="PANTHER" id="PTHR46558:SF4">
    <property type="entry name" value="DNA-BIDING PHAGE PROTEIN"/>
    <property type="match status" value="1"/>
</dbReference>
<feature type="transmembrane region" description="Helical" evidence="2">
    <location>
        <begin position="91"/>
        <end position="110"/>
    </location>
</feature>
<keyword evidence="2" id="KW-1133">Transmembrane helix</keyword>
<dbReference type="AlphaFoldDB" id="A0A6I2RAW7"/>
<reference evidence="4 5" key="1">
    <citation type="journal article" date="2019" name="Nat. Med.">
        <title>A library of human gut bacterial isolates paired with longitudinal multiomics data enables mechanistic microbiome research.</title>
        <authorList>
            <person name="Poyet M."/>
            <person name="Groussin M."/>
            <person name="Gibbons S.M."/>
            <person name="Avila-Pacheco J."/>
            <person name="Jiang X."/>
            <person name="Kearney S.M."/>
            <person name="Perrotta A.R."/>
            <person name="Berdy B."/>
            <person name="Zhao S."/>
            <person name="Lieberman T.D."/>
            <person name="Swanson P.K."/>
            <person name="Smith M."/>
            <person name="Roesemann S."/>
            <person name="Alexander J.E."/>
            <person name="Rich S.A."/>
            <person name="Livny J."/>
            <person name="Vlamakis H."/>
            <person name="Clish C."/>
            <person name="Bullock K."/>
            <person name="Deik A."/>
            <person name="Scott J."/>
            <person name="Pierce K.A."/>
            <person name="Xavier R.J."/>
            <person name="Alm E.J."/>
        </authorList>
    </citation>
    <scope>NUCLEOTIDE SEQUENCE [LARGE SCALE GENOMIC DNA]</scope>
    <source>
        <strain evidence="4 5">BIOML-A2</strain>
    </source>
</reference>
<feature type="transmembrane region" description="Helical" evidence="2">
    <location>
        <begin position="189"/>
        <end position="210"/>
    </location>
</feature>
<feature type="transmembrane region" description="Helical" evidence="2">
    <location>
        <begin position="164"/>
        <end position="183"/>
    </location>
</feature>
<dbReference type="InterPro" id="IPR010982">
    <property type="entry name" value="Lambda_DNA-bd_dom_sf"/>
</dbReference>
<feature type="transmembrane region" description="Helical" evidence="2">
    <location>
        <begin position="130"/>
        <end position="152"/>
    </location>
</feature>
<feature type="domain" description="HTH cro/C1-type" evidence="3">
    <location>
        <begin position="16"/>
        <end position="70"/>
    </location>
</feature>
<dbReference type="PANTHER" id="PTHR46558">
    <property type="entry name" value="TRACRIPTIONAL REGULATORY PROTEIN-RELATED-RELATED"/>
    <property type="match status" value="1"/>
</dbReference>
<keyword evidence="2" id="KW-0812">Transmembrane</keyword>
<dbReference type="SUPFAM" id="SSF103473">
    <property type="entry name" value="MFS general substrate transporter"/>
    <property type="match status" value="1"/>
</dbReference>
<accession>A0A6I2RAW7</accession>
<dbReference type="EMBL" id="WKPR01000060">
    <property type="protein sequence ID" value="MSB22951.1"/>
    <property type="molecule type" value="Genomic_DNA"/>
</dbReference>
<comment type="caution">
    <text evidence="4">The sequence shown here is derived from an EMBL/GenBank/DDBJ whole genome shotgun (WGS) entry which is preliminary data.</text>
</comment>
<dbReference type="GO" id="GO:0003677">
    <property type="term" value="F:DNA binding"/>
    <property type="evidence" value="ECO:0007669"/>
    <property type="project" value="UniProtKB-KW"/>
</dbReference>
<dbReference type="InterPro" id="IPR036259">
    <property type="entry name" value="MFS_trans_sf"/>
</dbReference>
<sequence length="215" mass="23791">MEGRGGRRMHDIARNLKCLRRQRGLTQEELAARLHVTRQAVSNWERNRNLPELEILLSAAELLGVGVDELLYGPRPAEGAAAPANRRRRTVTAGALWAVWAALWLAYQLWALPALEAMYDKYDYSAAGWLLLWPALNLLLGMAVCALVSIWRELRPRRLALRRALFWAGAGCAALLLLGVLLLPVHGALVALHESAIPYLLCGGLIFCGWGRKAG</sequence>